<gene>
    <name evidence="1" type="ORF">VIN01S_11470</name>
</gene>
<name>A0A4Y3HT62_9VIBR</name>
<dbReference type="PANTHER" id="PTHR36057">
    <property type="match status" value="1"/>
</dbReference>
<accession>A0A4Y3HT62</accession>
<dbReference type="Proteomes" id="UP000318717">
    <property type="component" value="Unassembled WGS sequence"/>
</dbReference>
<dbReference type="InterPro" id="IPR036249">
    <property type="entry name" value="Thioredoxin-like_sf"/>
</dbReference>
<dbReference type="OrthoDB" id="9808254at2"/>
<dbReference type="SUPFAM" id="SSF52833">
    <property type="entry name" value="Thioredoxin-like"/>
    <property type="match status" value="1"/>
</dbReference>
<sequence>MRFSILVALIVPSMLQAQVWTHEGKPAYVIELFTSEGCSSCPPADQYLSQYVEEDKLWEEYIPLAYHVDYWDYIGWKDRFAHPSYSQKQRLYRSYGVVNSVYTPGFVVNGAEWKGFFSYRTRTLPNIESHHSKPLQLTKDNYNYSVTFLGDGQYTAHIAWLAMDETTPVKRGENRGKNLKHNFIVVEKQQKNGVENWRFELNNRQPIAEIDAVVVWLTKLNNFVPVQTVGGWLNKP</sequence>
<evidence type="ECO:0000313" key="2">
    <source>
        <dbReference type="Proteomes" id="UP000318717"/>
    </source>
</evidence>
<evidence type="ECO:0008006" key="3">
    <source>
        <dbReference type="Google" id="ProtNLM"/>
    </source>
</evidence>
<organism evidence="1 2">
    <name type="scientific">Vibrio inusitatus NBRC 102082</name>
    <dbReference type="NCBI Taxonomy" id="1219070"/>
    <lineage>
        <taxon>Bacteria</taxon>
        <taxon>Pseudomonadati</taxon>
        <taxon>Pseudomonadota</taxon>
        <taxon>Gammaproteobacteria</taxon>
        <taxon>Vibrionales</taxon>
        <taxon>Vibrionaceae</taxon>
        <taxon>Vibrio</taxon>
    </lineage>
</organism>
<keyword evidence="2" id="KW-1185">Reference proteome</keyword>
<dbReference type="PANTHER" id="PTHR36057:SF1">
    <property type="entry name" value="LIPOPROTEIN LIPID ATTACHMENT SITE-LIKE PROTEIN, PUTATIVE (DUF1223)-RELATED"/>
    <property type="match status" value="1"/>
</dbReference>
<evidence type="ECO:0000313" key="1">
    <source>
        <dbReference type="EMBL" id="GEA50343.1"/>
    </source>
</evidence>
<proteinExistence type="predicted"/>
<dbReference type="EMBL" id="BJLF01000004">
    <property type="protein sequence ID" value="GEA50343.1"/>
    <property type="molecule type" value="Genomic_DNA"/>
</dbReference>
<reference evidence="1 2" key="1">
    <citation type="submission" date="2019-06" db="EMBL/GenBank/DDBJ databases">
        <title>Whole genome shotgun sequence of Vibrio inusitatus NBRC 102082.</title>
        <authorList>
            <person name="Hosoyama A."/>
            <person name="Uohara A."/>
            <person name="Ohji S."/>
            <person name="Ichikawa N."/>
        </authorList>
    </citation>
    <scope>NUCLEOTIDE SEQUENCE [LARGE SCALE GENOMIC DNA]</scope>
    <source>
        <strain evidence="1 2">NBRC 102082</strain>
    </source>
</reference>
<protein>
    <recommendedName>
        <fullName evidence="3">DUF1223 domain-containing protein</fullName>
    </recommendedName>
</protein>
<comment type="caution">
    <text evidence="1">The sequence shown here is derived from an EMBL/GenBank/DDBJ whole genome shotgun (WGS) entry which is preliminary data.</text>
</comment>
<dbReference type="RefSeq" id="WP_141344734.1">
    <property type="nucleotide sequence ID" value="NZ_BJLF01000004.1"/>
</dbReference>
<dbReference type="AlphaFoldDB" id="A0A4Y3HT62"/>
<dbReference type="Pfam" id="PF06764">
    <property type="entry name" value="DUF1223"/>
    <property type="match status" value="1"/>
</dbReference>
<dbReference type="InterPro" id="IPR010634">
    <property type="entry name" value="DUF1223"/>
</dbReference>